<keyword evidence="5" id="KW-0812">Transmembrane</keyword>
<gene>
    <name evidence="7" type="ORF">ACH5RR_024923</name>
</gene>
<evidence type="ECO:0000256" key="5">
    <source>
        <dbReference type="SAM" id="Phobius"/>
    </source>
</evidence>
<evidence type="ECO:0000259" key="6">
    <source>
        <dbReference type="Pfam" id="PF04577"/>
    </source>
</evidence>
<dbReference type="AlphaFoldDB" id="A0ABD2YYY3"/>
<feature type="domain" description="Glycosyltransferase 61 catalytic" evidence="6">
    <location>
        <begin position="276"/>
        <end position="374"/>
    </location>
</feature>
<evidence type="ECO:0000256" key="1">
    <source>
        <dbReference type="ARBA" id="ARBA00004323"/>
    </source>
</evidence>
<dbReference type="PANTHER" id="PTHR20961">
    <property type="entry name" value="GLYCOSYLTRANSFERASE"/>
    <property type="match status" value="1"/>
</dbReference>
<evidence type="ECO:0000256" key="4">
    <source>
        <dbReference type="ARBA" id="ARBA00023180"/>
    </source>
</evidence>
<sequence>MAYDTIFARSFSKHEQRRFGCWAFAGFLIIALTIFIVFKPFRSYSEPILNLQLSMGASLNILLRTNETIGTQQSSFEVKELKPICNTKQPRSDVCDIDGDIRVKGNLSTIFFATSPNELLLDGNNINQSWNIKPYARKFDDYVMGKIRTMAIRGAQVSAEGLPDCNRNYSVPAIVFSTGGYVGNTFHDFTDLLIPLYLTSIQFNGEVQFLVTNKLPYWTNKYREVVQKLSNYEIIDIDHENEVLCFPRIIVGLESHKEFSIDTSKSSYSMEDFREFLRTTYSLKRESVINLRNITTNGKRPHLLVISRSKTRKLLNAGELASMAERLGFDVVIKETGYNLPVVSQMMNSVDVLVGVHGAGLTNMVFLPKHAVIIQIIPMGKMQGIARTDFEVPAKDMNLHYLQYKISPNESSLLQQYSYDDQIFNETGPLYKKGWVAFRSVFLDKQDVKLDISRFRKVLLQALQLLQR</sequence>
<keyword evidence="2" id="KW-0328">Glycosyltransferase</keyword>
<comment type="subcellular location">
    <subcellularLocation>
        <location evidence="1">Golgi apparatus membrane</location>
        <topology evidence="1">Single-pass type II membrane protein</topology>
    </subcellularLocation>
</comment>
<dbReference type="Proteomes" id="UP001630127">
    <property type="component" value="Unassembled WGS sequence"/>
</dbReference>
<dbReference type="InterPro" id="IPR049625">
    <property type="entry name" value="Glyco_transf_61_cat"/>
</dbReference>
<evidence type="ECO:0000256" key="2">
    <source>
        <dbReference type="ARBA" id="ARBA00022676"/>
    </source>
</evidence>
<dbReference type="InterPro" id="IPR007657">
    <property type="entry name" value="Glycosyltransferase_61"/>
</dbReference>
<dbReference type="GO" id="GO:0000139">
    <property type="term" value="C:Golgi membrane"/>
    <property type="evidence" value="ECO:0007669"/>
    <property type="project" value="UniProtKB-SubCell"/>
</dbReference>
<dbReference type="EMBL" id="JBJUIK010000011">
    <property type="protein sequence ID" value="KAL3512206.1"/>
    <property type="molecule type" value="Genomic_DNA"/>
</dbReference>
<dbReference type="PANTHER" id="PTHR20961:SF5">
    <property type="entry name" value="GLYCOSYLTRANSFERASE-RELATED"/>
    <property type="match status" value="1"/>
</dbReference>
<organism evidence="7 8">
    <name type="scientific">Cinchona calisaya</name>
    <dbReference type="NCBI Taxonomy" id="153742"/>
    <lineage>
        <taxon>Eukaryota</taxon>
        <taxon>Viridiplantae</taxon>
        <taxon>Streptophyta</taxon>
        <taxon>Embryophyta</taxon>
        <taxon>Tracheophyta</taxon>
        <taxon>Spermatophyta</taxon>
        <taxon>Magnoliopsida</taxon>
        <taxon>eudicotyledons</taxon>
        <taxon>Gunneridae</taxon>
        <taxon>Pentapetalae</taxon>
        <taxon>asterids</taxon>
        <taxon>lamiids</taxon>
        <taxon>Gentianales</taxon>
        <taxon>Rubiaceae</taxon>
        <taxon>Cinchonoideae</taxon>
        <taxon>Cinchoneae</taxon>
        <taxon>Cinchona</taxon>
    </lineage>
</organism>
<feature type="transmembrane region" description="Helical" evidence="5">
    <location>
        <begin position="19"/>
        <end position="38"/>
    </location>
</feature>
<proteinExistence type="predicted"/>
<dbReference type="GO" id="GO:0016763">
    <property type="term" value="F:pentosyltransferase activity"/>
    <property type="evidence" value="ECO:0007669"/>
    <property type="project" value="UniProtKB-ARBA"/>
</dbReference>
<evidence type="ECO:0000313" key="7">
    <source>
        <dbReference type="EMBL" id="KAL3512206.1"/>
    </source>
</evidence>
<keyword evidence="5" id="KW-0472">Membrane</keyword>
<keyword evidence="3" id="KW-0808">Transferase</keyword>
<evidence type="ECO:0000313" key="8">
    <source>
        <dbReference type="Proteomes" id="UP001630127"/>
    </source>
</evidence>
<accession>A0ABD2YYY3</accession>
<comment type="caution">
    <text evidence="7">The sequence shown here is derived from an EMBL/GenBank/DDBJ whole genome shotgun (WGS) entry which is preliminary data.</text>
</comment>
<protein>
    <recommendedName>
        <fullName evidence="6">Glycosyltransferase 61 catalytic domain-containing protein</fullName>
    </recommendedName>
</protein>
<keyword evidence="8" id="KW-1185">Reference proteome</keyword>
<keyword evidence="5" id="KW-1133">Transmembrane helix</keyword>
<evidence type="ECO:0000256" key="3">
    <source>
        <dbReference type="ARBA" id="ARBA00022679"/>
    </source>
</evidence>
<name>A0ABD2YYY3_9GENT</name>
<dbReference type="Pfam" id="PF04577">
    <property type="entry name" value="Glyco_transf_61"/>
    <property type="match status" value="1"/>
</dbReference>
<keyword evidence="4" id="KW-0325">Glycoprotein</keyword>
<reference evidence="7 8" key="1">
    <citation type="submission" date="2024-11" db="EMBL/GenBank/DDBJ databases">
        <title>A near-complete genome assembly of Cinchona calisaya.</title>
        <authorList>
            <person name="Lian D.C."/>
            <person name="Zhao X.W."/>
            <person name="Wei L."/>
        </authorList>
    </citation>
    <scope>NUCLEOTIDE SEQUENCE [LARGE SCALE GENOMIC DNA]</scope>
    <source>
        <tissue evidence="7">Nenye</tissue>
    </source>
</reference>